<feature type="transmembrane region" description="Helical" evidence="1">
    <location>
        <begin position="199"/>
        <end position="218"/>
    </location>
</feature>
<name>A0A9D2AVS8_9FIRM</name>
<reference evidence="2" key="1">
    <citation type="journal article" date="2021" name="PeerJ">
        <title>Extensive microbial diversity within the chicken gut microbiome revealed by metagenomics and culture.</title>
        <authorList>
            <person name="Gilroy R."/>
            <person name="Ravi A."/>
            <person name="Getino M."/>
            <person name="Pursley I."/>
            <person name="Horton D.L."/>
            <person name="Alikhan N.F."/>
            <person name="Baker D."/>
            <person name="Gharbi K."/>
            <person name="Hall N."/>
            <person name="Watson M."/>
            <person name="Adriaenssens E.M."/>
            <person name="Foster-Nyarko E."/>
            <person name="Jarju S."/>
            <person name="Secka A."/>
            <person name="Antonio M."/>
            <person name="Oren A."/>
            <person name="Chaudhuri R.R."/>
            <person name="La Ragione R."/>
            <person name="Hildebrand F."/>
            <person name="Pallen M.J."/>
        </authorList>
    </citation>
    <scope>NUCLEOTIDE SEQUENCE</scope>
    <source>
        <strain evidence="2">ChiGjej4B4-12881</strain>
    </source>
</reference>
<dbReference type="EMBL" id="DXEU01000078">
    <property type="protein sequence ID" value="HIX52042.1"/>
    <property type="molecule type" value="Genomic_DNA"/>
</dbReference>
<feature type="transmembrane region" description="Helical" evidence="1">
    <location>
        <begin position="252"/>
        <end position="276"/>
    </location>
</feature>
<feature type="transmembrane region" description="Helical" evidence="1">
    <location>
        <begin position="144"/>
        <end position="166"/>
    </location>
</feature>
<keyword evidence="1" id="KW-0472">Membrane</keyword>
<sequence>MKKSLFPAATLSALSLLLLLLKPEIALAGARDGLNLWAFVVLPTLLPFMLCSTAAAQSGGISLLTSPFCPLLEGVFGLSEAGSYTLLTGLLCGYPMGARTCARFRSQGLLSAPEAKVLLAVSNHPSPMFLLGYVMAGLDSLCPAALFLAAVYLPILPIAILAAKIYRFSPSSAGSKRSPHPSETPGFSFGRDFLDCLEAMEKIGGCILVFSILAAYIWNLSPLPPAANACLLGLTEITTGIHALKAELGGPLLAAAAAAASAFGGLSGVFQTQSVLTKNAGLSIRHYVLWKLIHAGLTGLILTAALLP</sequence>
<proteinExistence type="predicted"/>
<organism evidence="2 3">
    <name type="scientific">Candidatus Lachnoclostridium stercoripullorum</name>
    <dbReference type="NCBI Taxonomy" id="2838635"/>
    <lineage>
        <taxon>Bacteria</taxon>
        <taxon>Bacillati</taxon>
        <taxon>Bacillota</taxon>
        <taxon>Clostridia</taxon>
        <taxon>Lachnospirales</taxon>
        <taxon>Lachnospiraceae</taxon>
    </lineage>
</organism>
<accession>A0A9D2AVS8</accession>
<feature type="transmembrane region" description="Helical" evidence="1">
    <location>
        <begin position="288"/>
        <end position="307"/>
    </location>
</feature>
<gene>
    <name evidence="2" type="ORF">IAA28_04475</name>
</gene>
<evidence type="ECO:0000313" key="3">
    <source>
        <dbReference type="Proteomes" id="UP000886780"/>
    </source>
</evidence>
<dbReference type="Proteomes" id="UP000886780">
    <property type="component" value="Unassembled WGS sequence"/>
</dbReference>
<keyword evidence="1" id="KW-1133">Transmembrane helix</keyword>
<reference evidence="2" key="2">
    <citation type="submission" date="2021-04" db="EMBL/GenBank/DDBJ databases">
        <authorList>
            <person name="Gilroy R."/>
        </authorList>
    </citation>
    <scope>NUCLEOTIDE SEQUENCE</scope>
    <source>
        <strain evidence="2">ChiGjej4B4-12881</strain>
    </source>
</reference>
<comment type="caution">
    <text evidence="2">The sequence shown here is derived from an EMBL/GenBank/DDBJ whole genome shotgun (WGS) entry which is preliminary data.</text>
</comment>
<evidence type="ECO:0000313" key="2">
    <source>
        <dbReference type="EMBL" id="HIX52042.1"/>
    </source>
</evidence>
<feature type="transmembrane region" description="Helical" evidence="1">
    <location>
        <begin position="36"/>
        <end position="56"/>
    </location>
</feature>
<evidence type="ECO:0000256" key="1">
    <source>
        <dbReference type="SAM" id="Phobius"/>
    </source>
</evidence>
<keyword evidence="1" id="KW-0812">Transmembrane</keyword>
<dbReference type="AlphaFoldDB" id="A0A9D2AVS8"/>
<protein>
    <submittedName>
        <fullName evidence="2">Nucleoside recognition protein</fullName>
    </submittedName>
</protein>